<sequence length="241" mass="28093">MNYPKKVISKKPYCQNDVPTRSNIQTLSRTIFKMVPLETIIFYDTHYSLFCKFCVAIPYSIYQKVNLFTYLQGNMMDFILAVENPLEWHHQNLQLNSSHYSSLRFGGPEFITKMQDNWGAKIYFNTLVPTNEGMIKYGVISRSNLITDLMDWDTLYIAGRLHKPVMILDKDRDDDELISALKINLYQAIHSALLMLPESFSEDQLYNVLAGLSYSGENKYLMGRGLDIWKNRTSLYKHDLK</sequence>
<evidence type="ECO:0000256" key="10">
    <source>
        <dbReference type="ARBA" id="ARBA00022695"/>
    </source>
</evidence>
<keyword evidence="12" id="KW-0460">Magnesium</keyword>
<evidence type="ECO:0000256" key="2">
    <source>
        <dbReference type="ARBA" id="ARBA00004443"/>
    </source>
</evidence>
<dbReference type="PANTHER" id="PTHR13619">
    <property type="entry name" value="PHOSPHATIDATE CYTIDYLYLTRANSFERASE, MITOCHONDRIAL"/>
    <property type="match status" value="1"/>
</dbReference>
<evidence type="ECO:0000256" key="17">
    <source>
        <dbReference type="ARBA" id="ARBA00023264"/>
    </source>
</evidence>
<evidence type="ECO:0000313" key="20">
    <source>
        <dbReference type="EMBL" id="CAL4100612.1"/>
    </source>
</evidence>
<name>A0AAV2QXY6_MEGNR</name>
<dbReference type="PANTHER" id="PTHR13619:SF0">
    <property type="entry name" value="PHOSPHATIDATE CYTIDYLYLTRANSFERASE, MITOCHONDRIAL"/>
    <property type="match status" value="1"/>
</dbReference>
<comment type="cofactor">
    <cofactor evidence="1">
        <name>Mg(2+)</name>
        <dbReference type="ChEBI" id="CHEBI:18420"/>
    </cofactor>
</comment>
<keyword evidence="11" id="KW-0999">Mitochondrion inner membrane</keyword>
<keyword evidence="21" id="KW-1185">Reference proteome</keyword>
<evidence type="ECO:0000256" key="15">
    <source>
        <dbReference type="ARBA" id="ARBA00023136"/>
    </source>
</evidence>
<evidence type="ECO:0000256" key="7">
    <source>
        <dbReference type="ARBA" id="ARBA00018337"/>
    </source>
</evidence>
<keyword evidence="13" id="KW-0443">Lipid metabolism</keyword>
<evidence type="ECO:0000256" key="5">
    <source>
        <dbReference type="ARBA" id="ARBA00005458"/>
    </source>
</evidence>
<dbReference type="InterPro" id="IPR015222">
    <property type="entry name" value="Tam41"/>
</dbReference>
<comment type="similarity">
    <text evidence="5">Belongs to the TAM41 family.</text>
</comment>
<evidence type="ECO:0000256" key="16">
    <source>
        <dbReference type="ARBA" id="ARBA00023209"/>
    </source>
</evidence>
<keyword evidence="15" id="KW-0472">Membrane</keyword>
<comment type="pathway">
    <text evidence="3">Phospholipid metabolism; CDP-diacylglycerol biosynthesis; CDP-diacylglycerol from sn-glycerol 3-phosphate: step 3/3.</text>
</comment>
<keyword evidence="8" id="KW-0444">Lipid biosynthesis</keyword>
<evidence type="ECO:0000256" key="18">
    <source>
        <dbReference type="ARBA" id="ARBA00029893"/>
    </source>
</evidence>
<dbReference type="Pfam" id="PF09139">
    <property type="entry name" value="Tam41_Mmp37"/>
    <property type="match status" value="1"/>
</dbReference>
<evidence type="ECO:0000256" key="14">
    <source>
        <dbReference type="ARBA" id="ARBA00023128"/>
    </source>
</evidence>
<comment type="caution">
    <text evidence="20">The sequence shown here is derived from an EMBL/GenBank/DDBJ whole genome shotgun (WGS) entry which is preliminary data.</text>
</comment>
<dbReference type="GO" id="GO:0005743">
    <property type="term" value="C:mitochondrial inner membrane"/>
    <property type="evidence" value="ECO:0007669"/>
    <property type="project" value="UniProtKB-SubCell"/>
</dbReference>
<feature type="non-terminal residue" evidence="20">
    <location>
        <position position="241"/>
    </location>
</feature>
<dbReference type="GO" id="GO:0032049">
    <property type="term" value="P:cardiolipin biosynthetic process"/>
    <property type="evidence" value="ECO:0007669"/>
    <property type="project" value="InterPro"/>
</dbReference>
<keyword evidence="9" id="KW-0808">Transferase</keyword>
<evidence type="ECO:0000256" key="12">
    <source>
        <dbReference type="ARBA" id="ARBA00022842"/>
    </source>
</evidence>
<keyword evidence="10" id="KW-0548">Nucleotidyltransferase</keyword>
<comment type="subcellular location">
    <subcellularLocation>
        <location evidence="2">Mitochondrion inner membrane</location>
        <topology evidence="2">Peripheral membrane protein</topology>
        <orientation evidence="2">Matrix side</orientation>
    </subcellularLocation>
</comment>
<reference evidence="20 21" key="1">
    <citation type="submission" date="2024-05" db="EMBL/GenBank/DDBJ databases">
        <authorList>
            <person name="Wallberg A."/>
        </authorList>
    </citation>
    <scope>NUCLEOTIDE SEQUENCE [LARGE SCALE GENOMIC DNA]</scope>
</reference>
<protein>
    <recommendedName>
        <fullName evidence="7">Phosphatidate cytidylyltransferase, mitochondrial</fullName>
        <ecNumber evidence="6">2.7.7.41</ecNumber>
    </recommendedName>
    <alternativeName>
        <fullName evidence="18">CDP-diacylglycerol synthase</fullName>
    </alternativeName>
    <alternativeName>
        <fullName evidence="19">Mitochondrial translocator assembly and maintenance protein 41 homolog</fullName>
    </alternativeName>
</protein>
<dbReference type="GO" id="GO:0016024">
    <property type="term" value="P:CDP-diacylglycerol biosynthetic process"/>
    <property type="evidence" value="ECO:0007669"/>
    <property type="project" value="TreeGrafter"/>
</dbReference>
<evidence type="ECO:0000256" key="6">
    <source>
        <dbReference type="ARBA" id="ARBA00012487"/>
    </source>
</evidence>
<evidence type="ECO:0000256" key="11">
    <source>
        <dbReference type="ARBA" id="ARBA00022792"/>
    </source>
</evidence>
<evidence type="ECO:0000256" key="1">
    <source>
        <dbReference type="ARBA" id="ARBA00001946"/>
    </source>
</evidence>
<accession>A0AAV2QXY6</accession>
<evidence type="ECO:0000256" key="19">
    <source>
        <dbReference type="ARBA" id="ARBA00031502"/>
    </source>
</evidence>
<evidence type="ECO:0000256" key="8">
    <source>
        <dbReference type="ARBA" id="ARBA00022516"/>
    </source>
</evidence>
<dbReference type="AlphaFoldDB" id="A0AAV2QXY6"/>
<keyword evidence="16" id="KW-0594">Phospholipid biosynthesis</keyword>
<dbReference type="EC" id="2.7.7.41" evidence="6"/>
<proteinExistence type="inferred from homology"/>
<dbReference type="GO" id="GO:0004605">
    <property type="term" value="F:phosphatidate cytidylyltransferase activity"/>
    <property type="evidence" value="ECO:0007669"/>
    <property type="project" value="UniProtKB-EC"/>
</dbReference>
<gene>
    <name evidence="20" type="ORF">MNOR_LOCUS16840</name>
</gene>
<keyword evidence="17" id="KW-1208">Phospholipid metabolism</keyword>
<comment type="pathway">
    <text evidence="4">Lipid metabolism.</text>
</comment>
<dbReference type="Proteomes" id="UP001497623">
    <property type="component" value="Unassembled WGS sequence"/>
</dbReference>
<keyword evidence="14" id="KW-0496">Mitochondrion</keyword>
<organism evidence="20 21">
    <name type="scientific">Meganyctiphanes norvegica</name>
    <name type="common">Northern krill</name>
    <name type="synonym">Thysanopoda norvegica</name>
    <dbReference type="NCBI Taxonomy" id="48144"/>
    <lineage>
        <taxon>Eukaryota</taxon>
        <taxon>Metazoa</taxon>
        <taxon>Ecdysozoa</taxon>
        <taxon>Arthropoda</taxon>
        <taxon>Crustacea</taxon>
        <taxon>Multicrustacea</taxon>
        <taxon>Malacostraca</taxon>
        <taxon>Eumalacostraca</taxon>
        <taxon>Eucarida</taxon>
        <taxon>Euphausiacea</taxon>
        <taxon>Euphausiidae</taxon>
        <taxon>Meganyctiphanes</taxon>
    </lineage>
</organism>
<dbReference type="EMBL" id="CAXKWB010011261">
    <property type="protein sequence ID" value="CAL4100612.1"/>
    <property type="molecule type" value="Genomic_DNA"/>
</dbReference>
<evidence type="ECO:0000256" key="9">
    <source>
        <dbReference type="ARBA" id="ARBA00022679"/>
    </source>
</evidence>
<evidence type="ECO:0000256" key="4">
    <source>
        <dbReference type="ARBA" id="ARBA00005189"/>
    </source>
</evidence>
<evidence type="ECO:0000256" key="13">
    <source>
        <dbReference type="ARBA" id="ARBA00023098"/>
    </source>
</evidence>
<evidence type="ECO:0000313" key="21">
    <source>
        <dbReference type="Proteomes" id="UP001497623"/>
    </source>
</evidence>
<evidence type="ECO:0000256" key="3">
    <source>
        <dbReference type="ARBA" id="ARBA00005119"/>
    </source>
</evidence>